<sequence>MEKRKETPRLTTKTREEKFKRRDNGATYLNRKIKSDPSKSESREANLLKNTCASRFSPPRMPRELNKCEKSTSAEDSIKFLIGLCRQRSNYWFDSSKITVLHGA</sequence>
<comment type="caution">
    <text evidence="2">The sequence shown here is derived from an EMBL/GenBank/DDBJ whole genome shotgun (WGS) entry which is preliminary data.</text>
</comment>
<reference evidence="2 3" key="1">
    <citation type="journal article" date="2019" name="Sci. Rep.">
        <title>Orb-weaving spider Araneus ventricosus genome elucidates the spidroin gene catalogue.</title>
        <authorList>
            <person name="Kono N."/>
            <person name="Nakamura H."/>
            <person name="Ohtoshi R."/>
            <person name="Moran D.A.P."/>
            <person name="Shinohara A."/>
            <person name="Yoshida Y."/>
            <person name="Fujiwara M."/>
            <person name="Mori M."/>
            <person name="Tomita M."/>
            <person name="Arakawa K."/>
        </authorList>
    </citation>
    <scope>NUCLEOTIDE SEQUENCE [LARGE SCALE GENOMIC DNA]</scope>
</reference>
<keyword evidence="3" id="KW-1185">Reference proteome</keyword>
<feature type="compositionally biased region" description="Basic and acidic residues" evidence="1">
    <location>
        <begin position="33"/>
        <end position="45"/>
    </location>
</feature>
<protein>
    <submittedName>
        <fullName evidence="2">Uncharacterized protein</fullName>
    </submittedName>
</protein>
<accession>A0A4Y2RMP5</accession>
<name>A0A4Y2RMP5_ARAVE</name>
<dbReference type="Proteomes" id="UP000499080">
    <property type="component" value="Unassembled WGS sequence"/>
</dbReference>
<feature type="region of interest" description="Disordered" evidence="1">
    <location>
        <begin position="1"/>
        <end position="45"/>
    </location>
</feature>
<proteinExistence type="predicted"/>
<evidence type="ECO:0000313" key="2">
    <source>
        <dbReference type="EMBL" id="GBN76670.1"/>
    </source>
</evidence>
<dbReference type="AlphaFoldDB" id="A0A4Y2RMP5"/>
<organism evidence="2 3">
    <name type="scientific">Araneus ventricosus</name>
    <name type="common">Orbweaver spider</name>
    <name type="synonym">Epeira ventricosa</name>
    <dbReference type="NCBI Taxonomy" id="182803"/>
    <lineage>
        <taxon>Eukaryota</taxon>
        <taxon>Metazoa</taxon>
        <taxon>Ecdysozoa</taxon>
        <taxon>Arthropoda</taxon>
        <taxon>Chelicerata</taxon>
        <taxon>Arachnida</taxon>
        <taxon>Araneae</taxon>
        <taxon>Araneomorphae</taxon>
        <taxon>Entelegynae</taxon>
        <taxon>Araneoidea</taxon>
        <taxon>Araneidae</taxon>
        <taxon>Araneus</taxon>
    </lineage>
</organism>
<gene>
    <name evidence="2" type="ORF">AVEN_52879_1</name>
</gene>
<evidence type="ECO:0000256" key="1">
    <source>
        <dbReference type="SAM" id="MobiDB-lite"/>
    </source>
</evidence>
<feature type="compositionally biased region" description="Basic and acidic residues" evidence="1">
    <location>
        <begin position="1"/>
        <end position="24"/>
    </location>
</feature>
<dbReference type="EMBL" id="BGPR01017609">
    <property type="protein sequence ID" value="GBN76670.1"/>
    <property type="molecule type" value="Genomic_DNA"/>
</dbReference>
<evidence type="ECO:0000313" key="3">
    <source>
        <dbReference type="Proteomes" id="UP000499080"/>
    </source>
</evidence>